<evidence type="ECO:0000256" key="3">
    <source>
        <dbReference type="ARBA" id="ARBA00022679"/>
    </source>
</evidence>
<evidence type="ECO:0000256" key="11">
    <source>
        <dbReference type="SAM" id="MobiDB-lite"/>
    </source>
</evidence>
<evidence type="ECO:0000256" key="2">
    <source>
        <dbReference type="ARBA" id="ARBA00022527"/>
    </source>
</evidence>
<keyword evidence="2" id="KW-0723">Serine/threonine-protein kinase</keyword>
<dbReference type="PROSITE" id="PS50011">
    <property type="entry name" value="PROTEIN_KINASE_DOM"/>
    <property type="match status" value="1"/>
</dbReference>
<evidence type="ECO:0000256" key="9">
    <source>
        <dbReference type="ARBA" id="ARBA00048659"/>
    </source>
</evidence>
<evidence type="ECO:0000259" key="12">
    <source>
        <dbReference type="PROSITE" id="PS50011"/>
    </source>
</evidence>
<evidence type="ECO:0000313" key="14">
    <source>
        <dbReference type="EMBL" id="VFT84616.1"/>
    </source>
</evidence>
<reference evidence="13" key="2">
    <citation type="submission" date="2019-06" db="EMBL/GenBank/DDBJ databases">
        <title>Genomics analysis of Aphanomyces spp. identifies a new class of oomycete effector associated with host adaptation.</title>
        <authorList>
            <person name="Gaulin E."/>
        </authorList>
    </citation>
    <scope>NUCLEOTIDE SEQUENCE</scope>
    <source>
        <strain evidence="13">CBS 578.67</strain>
    </source>
</reference>
<feature type="region of interest" description="Disordered" evidence="11">
    <location>
        <begin position="208"/>
        <end position="235"/>
    </location>
</feature>
<dbReference type="Proteomes" id="UP000332933">
    <property type="component" value="Unassembled WGS sequence"/>
</dbReference>
<dbReference type="Gene3D" id="1.10.510.10">
    <property type="entry name" value="Transferase(Phosphotransferase) domain 1"/>
    <property type="match status" value="1"/>
</dbReference>
<dbReference type="GO" id="GO:0005524">
    <property type="term" value="F:ATP binding"/>
    <property type="evidence" value="ECO:0007669"/>
    <property type="project" value="UniProtKB-KW"/>
</dbReference>
<evidence type="ECO:0000256" key="1">
    <source>
        <dbReference type="ARBA" id="ARBA00012513"/>
    </source>
</evidence>
<comment type="catalytic activity">
    <reaction evidence="10">
        <text>L-seryl-[protein] + ATP = O-phospho-L-seryl-[protein] + ADP + H(+)</text>
        <dbReference type="Rhea" id="RHEA:17989"/>
        <dbReference type="Rhea" id="RHEA-COMP:9863"/>
        <dbReference type="Rhea" id="RHEA-COMP:11604"/>
        <dbReference type="ChEBI" id="CHEBI:15378"/>
        <dbReference type="ChEBI" id="CHEBI:29999"/>
        <dbReference type="ChEBI" id="CHEBI:30616"/>
        <dbReference type="ChEBI" id="CHEBI:83421"/>
        <dbReference type="ChEBI" id="CHEBI:456216"/>
        <dbReference type="EC" id="2.7.11.1"/>
    </reaction>
    <physiologicalReaction direction="left-to-right" evidence="10">
        <dbReference type="Rhea" id="RHEA:17990"/>
    </physiologicalReaction>
</comment>
<sequence>MMNNMANLRPSFHVVSGMTKTMNPVTATASATAVVLLGRFGHLASRQEVVVDKKNPFIGYFQKALLSPPLERQTSLQKFDWSTNNHFSSTVSTALDGKLRRAASAIRHLPGHPFPPPSALGPFVTPTSQFRENFKETRILGRGGQGKVYEVQSTTDGTRFAIKKVEINQDGSRLKQAMREVQVMAHVPSHRNIVKYYGSWMEEREDETSALAVSTSDSEEESSSSVDSSSVQSSCDSFEPSYSPCGIEFESYSQESNASMSAMSKPVVTKVMSPTTMAKTLFIQMELCEQRRDSIAINNLTTWLRLTGPERVTSVSVHAMALKFFKDVVRGVQHLHEWGIIHRDIKPDNVFLQNGVAKVGDFGLSTAAWDDSSDATSKSTPLLTASSHTTAVGTFLYASPEQVGSGQAKTCYSEKSDIFGLGLILLELCCYFATGMERVQVLTSARHGVLPTPNHYPTEMALVSSMTALDPLDRPSAEQVLQFLAPCHSKLENLPELLYGHYH</sequence>
<keyword evidence="5" id="KW-0418">Kinase</keyword>
<dbReference type="InterPro" id="IPR008271">
    <property type="entry name" value="Ser/Thr_kinase_AS"/>
</dbReference>
<feature type="domain" description="Protein kinase" evidence="12">
    <location>
        <begin position="134"/>
        <end position="491"/>
    </location>
</feature>
<dbReference type="Pfam" id="PF00069">
    <property type="entry name" value="Pkinase"/>
    <property type="match status" value="2"/>
</dbReference>
<feature type="compositionally biased region" description="Low complexity" evidence="11">
    <location>
        <begin position="223"/>
        <end position="235"/>
    </location>
</feature>
<keyword evidence="15" id="KW-1185">Reference proteome</keyword>
<keyword evidence="4" id="KW-0547">Nucleotide-binding</keyword>
<evidence type="ECO:0000256" key="6">
    <source>
        <dbReference type="ARBA" id="ARBA00022840"/>
    </source>
</evidence>
<comment type="catalytic activity">
    <reaction evidence="9">
        <text>L-threonyl-[protein] + ATP = O-phospho-L-threonyl-[protein] + ADP + H(+)</text>
        <dbReference type="Rhea" id="RHEA:46608"/>
        <dbReference type="Rhea" id="RHEA-COMP:11060"/>
        <dbReference type="Rhea" id="RHEA-COMP:11605"/>
        <dbReference type="ChEBI" id="CHEBI:15378"/>
        <dbReference type="ChEBI" id="CHEBI:30013"/>
        <dbReference type="ChEBI" id="CHEBI:30616"/>
        <dbReference type="ChEBI" id="CHEBI:61977"/>
        <dbReference type="ChEBI" id="CHEBI:456216"/>
        <dbReference type="EC" id="2.7.11.1"/>
    </reaction>
    <physiologicalReaction direction="left-to-right" evidence="9">
        <dbReference type="Rhea" id="RHEA:46609"/>
    </physiologicalReaction>
</comment>
<dbReference type="Gene3D" id="3.30.200.20">
    <property type="entry name" value="Phosphorylase Kinase, domain 1"/>
    <property type="match status" value="1"/>
</dbReference>
<dbReference type="GO" id="GO:0005634">
    <property type="term" value="C:nucleus"/>
    <property type="evidence" value="ECO:0007669"/>
    <property type="project" value="TreeGrafter"/>
</dbReference>
<evidence type="ECO:0000313" key="13">
    <source>
        <dbReference type="EMBL" id="KAF0702993.1"/>
    </source>
</evidence>
<protein>
    <recommendedName>
        <fullName evidence="1">non-specific serine/threonine protein kinase</fullName>
        <ecNumber evidence="1">2.7.11.1</ecNumber>
    </recommendedName>
</protein>
<comment type="similarity">
    <text evidence="8">Belongs to the protein kinase superfamily. Ser/Thr protein kinase family. GCN2 subfamily.</text>
</comment>
<dbReference type="EMBL" id="CAADRA010004437">
    <property type="protein sequence ID" value="VFT84616.1"/>
    <property type="molecule type" value="Genomic_DNA"/>
</dbReference>
<proteinExistence type="inferred from homology"/>
<reference evidence="14 15" key="1">
    <citation type="submission" date="2019-03" db="EMBL/GenBank/DDBJ databases">
        <authorList>
            <person name="Gaulin E."/>
            <person name="Dumas B."/>
        </authorList>
    </citation>
    <scope>NUCLEOTIDE SEQUENCE [LARGE SCALE GENOMIC DNA]</scope>
    <source>
        <strain evidence="14">CBS 568.67</strain>
    </source>
</reference>
<dbReference type="PROSITE" id="PS00108">
    <property type="entry name" value="PROTEIN_KINASE_ST"/>
    <property type="match status" value="1"/>
</dbReference>
<accession>A0A485KIP2</accession>
<evidence type="ECO:0000256" key="8">
    <source>
        <dbReference type="ARBA" id="ARBA00037982"/>
    </source>
</evidence>
<dbReference type="SMART" id="SM00220">
    <property type="entry name" value="S_TKc"/>
    <property type="match status" value="1"/>
</dbReference>
<evidence type="ECO:0000256" key="4">
    <source>
        <dbReference type="ARBA" id="ARBA00022741"/>
    </source>
</evidence>
<evidence type="ECO:0000256" key="7">
    <source>
        <dbReference type="ARBA" id="ARBA00023193"/>
    </source>
</evidence>
<evidence type="ECO:0000313" key="15">
    <source>
        <dbReference type="Proteomes" id="UP000332933"/>
    </source>
</evidence>
<dbReference type="InterPro" id="IPR050339">
    <property type="entry name" value="CC_SR_Kinase"/>
</dbReference>
<evidence type="ECO:0000256" key="5">
    <source>
        <dbReference type="ARBA" id="ARBA00022777"/>
    </source>
</evidence>
<keyword evidence="7" id="KW-0652">Protein synthesis inhibitor</keyword>
<dbReference type="EC" id="2.7.11.1" evidence="1"/>
<dbReference type="GO" id="GO:0005737">
    <property type="term" value="C:cytoplasm"/>
    <property type="evidence" value="ECO:0007669"/>
    <property type="project" value="TreeGrafter"/>
</dbReference>
<dbReference type="AlphaFoldDB" id="A0A485KIP2"/>
<gene>
    <name evidence="14" type="primary">Aste57867_7713</name>
    <name evidence="13" type="ORF">As57867_007684</name>
    <name evidence="14" type="ORF">ASTE57867_7713</name>
</gene>
<keyword evidence="3" id="KW-0808">Transferase</keyword>
<keyword evidence="6" id="KW-0067">ATP-binding</keyword>
<dbReference type="PANTHER" id="PTHR11042:SF160">
    <property type="entry name" value="EUKARYOTIC TRANSLATION INITIATION FACTOR 2-ALPHA KINASE 1"/>
    <property type="match status" value="1"/>
</dbReference>
<evidence type="ECO:0000256" key="10">
    <source>
        <dbReference type="ARBA" id="ARBA00048977"/>
    </source>
</evidence>
<dbReference type="EMBL" id="VJMH01004419">
    <property type="protein sequence ID" value="KAF0702993.1"/>
    <property type="molecule type" value="Genomic_DNA"/>
</dbReference>
<organism evidence="14 15">
    <name type="scientific">Aphanomyces stellatus</name>
    <dbReference type="NCBI Taxonomy" id="120398"/>
    <lineage>
        <taxon>Eukaryota</taxon>
        <taxon>Sar</taxon>
        <taxon>Stramenopiles</taxon>
        <taxon>Oomycota</taxon>
        <taxon>Saprolegniomycetes</taxon>
        <taxon>Saprolegniales</taxon>
        <taxon>Verrucalvaceae</taxon>
        <taxon>Aphanomyces</taxon>
    </lineage>
</organism>
<dbReference type="GO" id="GO:0017148">
    <property type="term" value="P:negative regulation of translation"/>
    <property type="evidence" value="ECO:0007669"/>
    <property type="project" value="UniProtKB-KW"/>
</dbReference>
<dbReference type="OrthoDB" id="341578at2759"/>
<dbReference type="PANTHER" id="PTHR11042">
    <property type="entry name" value="EUKARYOTIC TRANSLATION INITIATION FACTOR 2-ALPHA KINASE EIF2-ALPHA KINASE -RELATED"/>
    <property type="match status" value="1"/>
</dbReference>
<dbReference type="SUPFAM" id="SSF56112">
    <property type="entry name" value="Protein kinase-like (PK-like)"/>
    <property type="match status" value="1"/>
</dbReference>
<dbReference type="InterPro" id="IPR011009">
    <property type="entry name" value="Kinase-like_dom_sf"/>
</dbReference>
<name>A0A485KIP2_9STRA</name>
<dbReference type="InterPro" id="IPR000719">
    <property type="entry name" value="Prot_kinase_dom"/>
</dbReference>
<dbReference type="GO" id="GO:0004694">
    <property type="term" value="F:eukaryotic translation initiation factor 2alpha kinase activity"/>
    <property type="evidence" value="ECO:0007669"/>
    <property type="project" value="TreeGrafter"/>
</dbReference>